<dbReference type="AlphaFoldDB" id="A0A2V0P9V4"/>
<evidence type="ECO:0000256" key="1">
    <source>
        <dbReference type="ARBA" id="ARBA00007240"/>
    </source>
</evidence>
<dbReference type="STRING" id="307507.A0A2V0P9V4"/>
<evidence type="ECO:0000313" key="5">
    <source>
        <dbReference type="Proteomes" id="UP000247498"/>
    </source>
</evidence>
<name>A0A2V0P9V4_9CHLO</name>
<dbReference type="Pfam" id="PF05691">
    <property type="entry name" value="Raffinose_syn"/>
    <property type="match status" value="3"/>
</dbReference>
<dbReference type="EMBL" id="BDRX01000054">
    <property type="protein sequence ID" value="GBF94683.1"/>
    <property type="molecule type" value="Genomic_DNA"/>
</dbReference>
<evidence type="ECO:0000256" key="3">
    <source>
        <dbReference type="SAM" id="MobiDB-lite"/>
    </source>
</evidence>
<proteinExistence type="inferred from homology"/>
<reference evidence="4 5" key="1">
    <citation type="journal article" date="2018" name="Sci. Rep.">
        <title>Raphidocelis subcapitata (=Pseudokirchneriella subcapitata) provides an insight into genome evolution and environmental adaptations in the Sphaeropleales.</title>
        <authorList>
            <person name="Suzuki S."/>
            <person name="Yamaguchi H."/>
            <person name="Nakajima N."/>
            <person name="Kawachi M."/>
        </authorList>
    </citation>
    <scope>NUCLEOTIDE SEQUENCE [LARGE SCALE GENOMIC DNA]</scope>
    <source>
        <strain evidence="4 5">NIES-35</strain>
    </source>
</reference>
<organism evidence="4 5">
    <name type="scientific">Raphidocelis subcapitata</name>
    <dbReference type="NCBI Taxonomy" id="307507"/>
    <lineage>
        <taxon>Eukaryota</taxon>
        <taxon>Viridiplantae</taxon>
        <taxon>Chlorophyta</taxon>
        <taxon>core chlorophytes</taxon>
        <taxon>Chlorophyceae</taxon>
        <taxon>CS clade</taxon>
        <taxon>Sphaeropleales</taxon>
        <taxon>Selenastraceae</taxon>
        <taxon>Raphidocelis</taxon>
    </lineage>
</organism>
<dbReference type="PANTHER" id="PTHR31268">
    <property type="match status" value="1"/>
</dbReference>
<dbReference type="Proteomes" id="UP000247498">
    <property type="component" value="Unassembled WGS sequence"/>
</dbReference>
<dbReference type="OrthoDB" id="4664297at2759"/>
<feature type="compositionally biased region" description="Low complexity" evidence="3">
    <location>
        <begin position="1048"/>
        <end position="1059"/>
    </location>
</feature>
<dbReference type="InterPro" id="IPR017853">
    <property type="entry name" value="GH"/>
</dbReference>
<feature type="compositionally biased region" description="Low complexity" evidence="3">
    <location>
        <begin position="103"/>
        <end position="117"/>
    </location>
</feature>
<feature type="compositionally biased region" description="Low complexity" evidence="3">
    <location>
        <begin position="1029"/>
        <end position="1040"/>
    </location>
</feature>
<accession>A0A2V0P9V4</accession>
<gene>
    <name evidence="4" type="ORF">Rsub_07419</name>
</gene>
<feature type="compositionally biased region" description="Low complexity" evidence="3">
    <location>
        <begin position="42"/>
        <end position="55"/>
    </location>
</feature>
<feature type="compositionally biased region" description="Gly residues" evidence="3">
    <location>
        <begin position="62"/>
        <end position="76"/>
    </location>
</feature>
<dbReference type="SUPFAM" id="SSF51445">
    <property type="entry name" value="(Trans)glycosidases"/>
    <property type="match status" value="2"/>
</dbReference>
<comment type="similarity">
    <text evidence="1">Belongs to the glycosyl hydrolases 36 family.</text>
</comment>
<feature type="region of interest" description="Disordered" evidence="3">
    <location>
        <begin position="103"/>
        <end position="135"/>
    </location>
</feature>
<feature type="compositionally biased region" description="Gly residues" evidence="3">
    <location>
        <begin position="118"/>
        <end position="127"/>
    </location>
</feature>
<evidence type="ECO:0000313" key="4">
    <source>
        <dbReference type="EMBL" id="GBF94683.1"/>
    </source>
</evidence>
<dbReference type="FunCoup" id="A0A2V0P9V4">
    <property type="interactions" value="157"/>
</dbReference>
<protein>
    <recommendedName>
        <fullName evidence="6">Raffinose synthase</fullName>
    </recommendedName>
</protein>
<feature type="region of interest" description="Disordered" evidence="3">
    <location>
        <begin position="42"/>
        <end position="79"/>
    </location>
</feature>
<feature type="region of interest" description="Disordered" evidence="3">
    <location>
        <begin position="1029"/>
        <end position="1077"/>
    </location>
</feature>
<keyword evidence="5" id="KW-1185">Reference proteome</keyword>
<comment type="caution">
    <text evidence="4">The sequence shown here is derived from an EMBL/GenBank/DDBJ whole genome shotgun (WGS) entry which is preliminary data.</text>
</comment>
<dbReference type="InParanoid" id="A0A2V0P9V4"/>
<evidence type="ECO:0008006" key="6">
    <source>
        <dbReference type="Google" id="ProtNLM"/>
    </source>
</evidence>
<feature type="region of interest" description="Disordered" evidence="3">
    <location>
        <begin position="923"/>
        <end position="953"/>
    </location>
</feature>
<keyword evidence="2" id="KW-0119">Carbohydrate metabolism</keyword>
<dbReference type="InterPro" id="IPR008811">
    <property type="entry name" value="Glycosyl_hydrolases_36"/>
</dbReference>
<sequence length="1140" mass="119968">MLSPARLALHRLAPRTPVGVSSAAVRSAQRLGFRRPAAIAPAASRLPRRPPLAAARAERDLGGGGTATASAAGGGATSTAAKACAPSSLAAGLHAQAAAMSTTAAPAGAGRPQQQGPAAGGGGGGGPNPISTEHPSILPLRLEGASVVHAAPGGGGVLLDRLAPALARNPRDSPPNALVFGVASARGPVSQLDAAVGSLKFRRFLACARNKLWWMTPEWGTALGALPSETQFLLLELEEPGVFGVVLPLIDGDFRATLRPNKSWQDRKGELIMRVESGDDAKLGESFDSVLLLMAGTDPFYLVDAGVAAAAALSGGAKPRAHKRLPPSLDAFGWCTWDAFYSTVSARGLAEGLGSLHSGGVFPRLLIIDDGWQLTDVDAPYAKAPTSQLADRMKVKGAAKEFVETTQDEFYSESARLLAQAAKRMDIDQEITNAMPTVANVGEAPHHAHRDHHGGGPHGASAAAEAALAAAEAAQAEEAEAERDSAAMALLPKLEAPRVRVSPRQTFVVIRWAQKFAGALVGLATASFLLVYQWVVEPAPYHSLRTRAFVALTQGVLRGAMLGFYSSASDFTRRLTSVAANGKFSRLDAGPEEDWEEAQEDFKAVISHIKQQYDVRYVMCWHGLPAYWGGIMPGAPALAGVSGARIVYPKPTEGIAEIEPSLMWSPAVLAGVGVADQPNALYQAMHSYLRSCGVDGVKVDCQAGVGLVGSVMGGGPSASRDFQAALEGSVAENFPDNHCINCMCHSTENMYRFADTAVARVSDDFYPRDVASSTPHIAACAFNSVYMGALVQPDWDMFQSAHPAAQLHGMARAVSGGAVYVSDKPGQHDFELLRRLVLPDGTTLRAALPGRPTRDTLFCDVLRDGRSLLKVWNANAVVGVVGVFNLQGASWDRVRRKFLVHARNPPALATEVAPRDVETLRAAAEAAAAAGSRPQHNGQQHQQPLGGGGNGAAAAGEAGAMQFACYRYTTRELSLLPHSASAVPVELPASGSDMLWFSPVVRRRGIAVAPLGLLEMYNGGGAITSLELSEGAAAQQQQGEEQQRQQGEEQQQQQRQDNGSGSGGSGSGALSPPPRAPELVATVGVRGCGRLLLYSSVRPSSVWVNMAPRDFSYEPYTGRLEVEVPQGADQDLRSELEVMY</sequence>
<evidence type="ECO:0000256" key="2">
    <source>
        <dbReference type="ARBA" id="ARBA00023277"/>
    </source>
</evidence>
<dbReference type="PANTHER" id="PTHR31268:SF32">
    <property type="entry name" value="GALACTINOL--SUCROSE GALACTOSYLTRANSFERASE 2-RELATED"/>
    <property type="match status" value="1"/>
</dbReference>
<feature type="region of interest" description="Disordered" evidence="3">
    <location>
        <begin position="445"/>
        <end position="464"/>
    </location>
</feature>